<feature type="compositionally biased region" description="Polar residues" evidence="3">
    <location>
        <begin position="216"/>
        <end position="229"/>
    </location>
</feature>
<feature type="signal peptide" evidence="4">
    <location>
        <begin position="1"/>
        <end position="28"/>
    </location>
</feature>
<evidence type="ECO:0000313" key="6">
    <source>
        <dbReference type="EMBL" id="CAE1257198.1"/>
    </source>
</evidence>
<evidence type="ECO:0000256" key="1">
    <source>
        <dbReference type="ARBA" id="ARBA00023157"/>
    </source>
</evidence>
<feature type="compositionally biased region" description="Polar residues" evidence="3">
    <location>
        <begin position="165"/>
        <end position="174"/>
    </location>
</feature>
<feature type="region of interest" description="Disordered" evidence="3">
    <location>
        <begin position="395"/>
        <end position="422"/>
    </location>
</feature>
<sequence length="1075" mass="121658">MLLLTNKIRISHFLYLLSLSLSLSLYLSHPLSHACTHNYSMPVNMKMEARLENRRPVLRNRKYGFTRPAIRHNEARYLERRRKTHVPSTVLPLRVYRKEDKGRIFEAGRNIPKRSDLRENIAQPPEFVMIKHDNAKGSRSVQKDDRHSSEDASGSKKNERIHKYQSLSSPSGIDSLNMAGDFQYGYRPATYSMPRSLYGRPDYYDQMPFIDIAETNTRGQTSEENASSENDQHDGEQDYIDDNEIPSYADMHGSDMTVGGDRTIDVNTFYDNNPMYMIPDAKSEDDDDTSVENRHDDGRQDSGSEEQDSPKHFQQTIHKNHDSPDTLLIVIDNKAKSKKKLSDRNENLSIKRVTPENKKVSPVIKADHSYSNILHNAEPDHLQRRTTVPTTKAFGSINADWPKRPVTRPINPTDSDAKRKFLGGPEMSKLKFADRSLSFEAGKELFRDYKRHEVPDLLALYPKRRTISSSSLNDTASQTDEMLLPHHSERVNGSELESSLYANNYGVLSELTNSDIIELPNLKPPSVTSSGAATVADFSHGHLKAETLPLFGCVNHIWEDQQGFMLGMYEVMDFKNTTFKRDPGASYYLVDNTQEVIHSLNLNMVQRQICKCILSKQPIQDIEVLCEHQMNGRLIHVELPNKRRNTEMQCHIKIYNGTWQGFKSCKEGQKYCDYMFGTRFVQCGGEVCHENATCEEDRCQCNAGLYGDGVTTCLSTNDTCTCLVSGLSRYRTYDVCSGDGVYVSYDRKHRVKIFLPKSYREKLIGMCGNCNGEREDDFYEKHKEIPSTVDLVGASYMLNSSFTCGQISNINKCPEGVEKCEIMMSGAFAGCHPYLDPGLVEAYYESCMQMTCAFKAHKDYLKKLTCAALESLDTECMSRGYMVQWRSQTICSISCCRPMVYNKYMNVSDSNCVSSPVCSAQPVDGCVCGEGYVLDNNKCVLPKDCGCWYNNSIYIQLGETYHVPGCHLMIQCRKVATGKKKLVVTHLENGCGNNSKCILKDHKHQCVCEEGFARNKNDTLCLKIPECGDHPVDVVFVVDISGTPQPVPAQHVLKEATDAHCLTQNWSTRGHYLSG</sequence>
<dbReference type="InterPro" id="IPR014853">
    <property type="entry name" value="VWF/SSPO/ZAN-like_Cys-rich_dom"/>
</dbReference>
<dbReference type="PROSITE" id="PS51233">
    <property type="entry name" value="VWFD"/>
    <property type="match status" value="1"/>
</dbReference>
<proteinExistence type="predicted"/>
<dbReference type="SMART" id="SM00832">
    <property type="entry name" value="C8"/>
    <property type="match status" value="1"/>
</dbReference>
<dbReference type="PANTHER" id="PTHR11339:SF402">
    <property type="entry name" value="VWFD DOMAIN-CONTAINING PROTEIN"/>
    <property type="match status" value="1"/>
</dbReference>
<dbReference type="OrthoDB" id="6236007at2759"/>
<evidence type="ECO:0000256" key="4">
    <source>
        <dbReference type="SAM" id="SignalP"/>
    </source>
</evidence>
<evidence type="ECO:0000313" key="7">
    <source>
        <dbReference type="Proteomes" id="UP000597762"/>
    </source>
</evidence>
<keyword evidence="1" id="KW-1015">Disulfide bond</keyword>
<feature type="region of interest" description="Disordered" evidence="3">
    <location>
        <begin position="216"/>
        <end position="240"/>
    </location>
</feature>
<dbReference type="Proteomes" id="UP000597762">
    <property type="component" value="Unassembled WGS sequence"/>
</dbReference>
<dbReference type="Pfam" id="PF00094">
    <property type="entry name" value="VWD"/>
    <property type="match status" value="1"/>
</dbReference>
<keyword evidence="7" id="KW-1185">Reference proteome</keyword>
<dbReference type="Gene3D" id="2.10.25.10">
    <property type="entry name" value="Laminin"/>
    <property type="match status" value="1"/>
</dbReference>
<dbReference type="InterPro" id="IPR050780">
    <property type="entry name" value="Mucin_vWF_Thrombospondin_sf"/>
</dbReference>
<evidence type="ECO:0000259" key="5">
    <source>
        <dbReference type="PROSITE" id="PS51233"/>
    </source>
</evidence>
<dbReference type="SUPFAM" id="SSF57567">
    <property type="entry name" value="Serine protease inhibitors"/>
    <property type="match status" value="1"/>
</dbReference>
<accession>A0A812C5U8</accession>
<feature type="region of interest" description="Disordered" evidence="3">
    <location>
        <begin position="275"/>
        <end position="324"/>
    </location>
</feature>
<gene>
    <name evidence="6" type="ORF">SPHA_30635</name>
</gene>
<dbReference type="Pfam" id="PF08742">
    <property type="entry name" value="C8"/>
    <property type="match status" value="1"/>
</dbReference>
<evidence type="ECO:0000256" key="3">
    <source>
        <dbReference type="SAM" id="MobiDB-lite"/>
    </source>
</evidence>
<dbReference type="AlphaFoldDB" id="A0A812C5U8"/>
<dbReference type="EMBL" id="CAHIKZ030001235">
    <property type="protein sequence ID" value="CAE1257198.1"/>
    <property type="molecule type" value="Genomic_DNA"/>
</dbReference>
<keyword evidence="4" id="KW-0732">Signal</keyword>
<dbReference type="InterPro" id="IPR036084">
    <property type="entry name" value="Ser_inhib-like_sf"/>
</dbReference>
<reference evidence="6" key="1">
    <citation type="submission" date="2021-01" db="EMBL/GenBank/DDBJ databases">
        <authorList>
            <person name="Li R."/>
            <person name="Bekaert M."/>
        </authorList>
    </citation>
    <scope>NUCLEOTIDE SEQUENCE</scope>
    <source>
        <strain evidence="6">Farmed</strain>
    </source>
</reference>
<feature type="region of interest" description="Disordered" evidence="3">
    <location>
        <begin position="124"/>
        <end position="174"/>
    </location>
</feature>
<dbReference type="PANTHER" id="PTHR11339">
    <property type="entry name" value="EXTRACELLULAR MATRIX GLYCOPROTEIN RELATED"/>
    <property type="match status" value="1"/>
</dbReference>
<evidence type="ECO:0000256" key="2">
    <source>
        <dbReference type="ARBA" id="ARBA00023180"/>
    </source>
</evidence>
<feature type="chain" id="PRO_5032267524" description="VWFD domain-containing protein" evidence="4">
    <location>
        <begin position="29"/>
        <end position="1075"/>
    </location>
</feature>
<feature type="compositionally biased region" description="Basic and acidic residues" evidence="3">
    <location>
        <begin position="291"/>
        <end position="302"/>
    </location>
</feature>
<name>A0A812C5U8_ACAPH</name>
<dbReference type="CDD" id="cd19941">
    <property type="entry name" value="TIL"/>
    <property type="match status" value="1"/>
</dbReference>
<comment type="caution">
    <text evidence="6">The sequence shown here is derived from an EMBL/GenBank/DDBJ whole genome shotgun (WGS) entry which is preliminary data.</text>
</comment>
<keyword evidence="2" id="KW-0325">Glycoprotein</keyword>
<protein>
    <recommendedName>
        <fullName evidence="5">VWFD domain-containing protein</fullName>
    </recommendedName>
</protein>
<feature type="compositionally biased region" description="Basic and acidic residues" evidence="3">
    <location>
        <begin position="129"/>
        <end position="162"/>
    </location>
</feature>
<dbReference type="InterPro" id="IPR001846">
    <property type="entry name" value="VWF_type-D"/>
</dbReference>
<organism evidence="6 7">
    <name type="scientific">Acanthosepion pharaonis</name>
    <name type="common">Pharaoh cuttlefish</name>
    <name type="synonym">Sepia pharaonis</name>
    <dbReference type="NCBI Taxonomy" id="158019"/>
    <lineage>
        <taxon>Eukaryota</taxon>
        <taxon>Metazoa</taxon>
        <taxon>Spiralia</taxon>
        <taxon>Lophotrochozoa</taxon>
        <taxon>Mollusca</taxon>
        <taxon>Cephalopoda</taxon>
        <taxon>Coleoidea</taxon>
        <taxon>Decapodiformes</taxon>
        <taxon>Sepiida</taxon>
        <taxon>Sepiina</taxon>
        <taxon>Sepiidae</taxon>
        <taxon>Acanthosepion</taxon>
    </lineage>
</organism>
<feature type="domain" description="VWFD" evidence="5">
    <location>
        <begin position="735"/>
        <end position="805"/>
    </location>
</feature>